<reference evidence="1 2" key="1">
    <citation type="submission" date="2024-06" db="EMBL/GenBank/DDBJ databases">
        <title>The Natural Products Discovery Center: Release of the First 8490 Sequenced Strains for Exploring Actinobacteria Biosynthetic Diversity.</title>
        <authorList>
            <person name="Kalkreuter E."/>
            <person name="Kautsar S.A."/>
            <person name="Yang D."/>
            <person name="Bader C.D."/>
            <person name="Teijaro C.N."/>
            <person name="Fluegel L."/>
            <person name="Davis C.M."/>
            <person name="Simpson J.R."/>
            <person name="Lauterbach L."/>
            <person name="Steele A.D."/>
            <person name="Gui C."/>
            <person name="Meng S."/>
            <person name="Li G."/>
            <person name="Viehrig K."/>
            <person name="Ye F."/>
            <person name="Su P."/>
            <person name="Kiefer A.F."/>
            <person name="Nichols A."/>
            <person name="Cepeda A.J."/>
            <person name="Yan W."/>
            <person name="Fan B."/>
            <person name="Jiang Y."/>
            <person name="Adhikari A."/>
            <person name="Zheng C.-J."/>
            <person name="Schuster L."/>
            <person name="Cowan T.M."/>
            <person name="Smanski M.J."/>
            <person name="Chevrette M.G."/>
            <person name="De Carvalho L.P.S."/>
            <person name="Shen B."/>
        </authorList>
    </citation>
    <scope>NUCLEOTIDE SEQUENCE [LARGE SCALE GENOMIC DNA]</scope>
    <source>
        <strain evidence="1 2">NPDC000837</strain>
    </source>
</reference>
<name>A0ABV1URD5_9ACTN</name>
<protein>
    <submittedName>
        <fullName evidence="1">Uncharacterized protein</fullName>
    </submittedName>
</protein>
<gene>
    <name evidence="1" type="ORF">ABT276_05490</name>
</gene>
<organism evidence="1 2">
    <name type="scientific">Streptomyces xantholiticus</name>
    <dbReference type="NCBI Taxonomy" id="68285"/>
    <lineage>
        <taxon>Bacteria</taxon>
        <taxon>Bacillati</taxon>
        <taxon>Actinomycetota</taxon>
        <taxon>Actinomycetes</taxon>
        <taxon>Kitasatosporales</taxon>
        <taxon>Streptomycetaceae</taxon>
        <taxon>Streptomyces</taxon>
    </lineage>
</organism>
<accession>A0ABV1URD5</accession>
<comment type="caution">
    <text evidence="1">The sequence shown here is derived from an EMBL/GenBank/DDBJ whole genome shotgun (WGS) entry which is preliminary data.</text>
</comment>
<dbReference type="RefSeq" id="WP_351975165.1">
    <property type="nucleotide sequence ID" value="NZ_JBEPBX010000003.1"/>
</dbReference>
<proteinExistence type="predicted"/>
<evidence type="ECO:0000313" key="1">
    <source>
        <dbReference type="EMBL" id="MER6612832.1"/>
    </source>
</evidence>
<dbReference type="EMBL" id="JBEPBX010000003">
    <property type="protein sequence ID" value="MER6612832.1"/>
    <property type="molecule type" value="Genomic_DNA"/>
</dbReference>
<dbReference type="Proteomes" id="UP001445472">
    <property type="component" value="Unassembled WGS sequence"/>
</dbReference>
<keyword evidence="2" id="KW-1185">Reference proteome</keyword>
<sequence>MTGTETGGDVREAGRCREFVVPPAAPVVAPDGRYVVSVIDTRDAPDDVVRARAVYLSRTAGETDAQPLTQAELDGDRCYYFDDNDAPCVMVRRLDGTLAGFGLVDDPFFSCGDPLDVLGGPVDLADPDSVGITAALLRGCLDAVPSYELVLELNGHSGAMVPLVESLARRVENELPAGSGTA</sequence>
<evidence type="ECO:0000313" key="2">
    <source>
        <dbReference type="Proteomes" id="UP001445472"/>
    </source>
</evidence>